<evidence type="ECO:0000259" key="1">
    <source>
        <dbReference type="Pfam" id="PF07993"/>
    </source>
</evidence>
<protein>
    <submittedName>
        <fullName evidence="2">Male sterility protein</fullName>
    </submittedName>
</protein>
<organism evidence="2">
    <name type="scientific">Candidatus Kentrum sp. FW</name>
    <dbReference type="NCBI Taxonomy" id="2126338"/>
    <lineage>
        <taxon>Bacteria</taxon>
        <taxon>Pseudomonadati</taxon>
        <taxon>Pseudomonadota</taxon>
        <taxon>Gammaproteobacteria</taxon>
        <taxon>Candidatus Kentrum</taxon>
    </lineage>
</organism>
<name>A0A450TRT5_9GAMM</name>
<dbReference type="Pfam" id="PF07993">
    <property type="entry name" value="NAD_binding_4"/>
    <property type="match status" value="1"/>
</dbReference>
<gene>
    <name evidence="2" type="ORF">BECKFW1821B_GA0114236_12033</name>
</gene>
<dbReference type="EMBL" id="CAADFD010000203">
    <property type="protein sequence ID" value="VFJ70957.1"/>
    <property type="molecule type" value="Genomic_DNA"/>
</dbReference>
<dbReference type="AlphaFoldDB" id="A0A450TRT5"/>
<accession>A0A450TRT5</accession>
<dbReference type="InterPro" id="IPR013120">
    <property type="entry name" value="FAR_NAD-bd"/>
</dbReference>
<evidence type="ECO:0000313" key="2">
    <source>
        <dbReference type="EMBL" id="VFJ70957.1"/>
    </source>
</evidence>
<reference evidence="2" key="1">
    <citation type="submission" date="2019-02" db="EMBL/GenBank/DDBJ databases">
        <authorList>
            <person name="Gruber-Vodicka R. H."/>
            <person name="Seah K. B. B."/>
        </authorList>
    </citation>
    <scope>NUCLEOTIDE SEQUENCE</scope>
    <source>
        <strain evidence="2">BECK_BZ106</strain>
    </source>
</reference>
<sequence>MGKVRIQYHNYTDGKQIRNVLLRYFLEYPVDNKDYASRIITVKGDLSKPLLGIDDEYSQGLARKRI</sequence>
<feature type="domain" description="Thioester reductase (TE)" evidence="1">
    <location>
        <begin position="13"/>
        <end position="63"/>
    </location>
</feature>
<proteinExistence type="predicted"/>